<gene>
    <name evidence="2" type="ORF">SBAD_LOCUS3026</name>
</gene>
<dbReference type="EMBL" id="UZAM01007530">
    <property type="protein sequence ID" value="VDO99751.1"/>
    <property type="molecule type" value="Genomic_DNA"/>
</dbReference>
<organism evidence="4">
    <name type="scientific">Soboliphyme baturini</name>
    <dbReference type="NCBI Taxonomy" id="241478"/>
    <lineage>
        <taxon>Eukaryota</taxon>
        <taxon>Metazoa</taxon>
        <taxon>Ecdysozoa</taxon>
        <taxon>Nematoda</taxon>
        <taxon>Enoplea</taxon>
        <taxon>Dorylaimia</taxon>
        <taxon>Dioctophymatida</taxon>
        <taxon>Dioctophymatoidea</taxon>
        <taxon>Soboliphymatidae</taxon>
        <taxon>Soboliphyme</taxon>
    </lineage>
</organism>
<feature type="region of interest" description="Disordered" evidence="1">
    <location>
        <begin position="37"/>
        <end position="57"/>
    </location>
</feature>
<evidence type="ECO:0000256" key="1">
    <source>
        <dbReference type="SAM" id="MobiDB-lite"/>
    </source>
</evidence>
<reference evidence="2 3" key="2">
    <citation type="submission" date="2018-11" db="EMBL/GenBank/DDBJ databases">
        <authorList>
            <consortium name="Pathogen Informatics"/>
        </authorList>
    </citation>
    <scope>NUCLEOTIDE SEQUENCE [LARGE SCALE GENOMIC DNA]</scope>
</reference>
<protein>
    <submittedName>
        <fullName evidence="4">Tub domain-containing protein</fullName>
    </submittedName>
</protein>
<dbReference type="AlphaFoldDB" id="A0A183IHD1"/>
<evidence type="ECO:0000313" key="3">
    <source>
        <dbReference type="Proteomes" id="UP000270296"/>
    </source>
</evidence>
<sequence>MNRGKTNNNISRSGGHSLFCLHTNQFRGVRKETCDWRRPSESRRSQNNLTKKQSSAEKSIDIVDVPSKMIPDLFTIVWEKSTGPMMLESSSFESGKQTTSRLLFSLDGQQLRKENLFYCKGKVLKFYSGKTESRPWRKQLAIHSKDEQRPAIYYATTSTDKLLLRIEESSRDDTKESKLRRIVDNATLRQCGAVDSLVMTYWRPFSDDSFEELTAFTDAPIVHLSPDIAADFRSSLIIVSLVYFCLPVPTAGCFAVSSTT</sequence>
<dbReference type="WBParaSite" id="SBAD_0000317001-mRNA-1">
    <property type="protein sequence ID" value="SBAD_0000317001-mRNA-1"/>
    <property type="gene ID" value="SBAD_0000317001"/>
</dbReference>
<reference evidence="4" key="1">
    <citation type="submission" date="2016-06" db="UniProtKB">
        <authorList>
            <consortium name="WormBaseParasite"/>
        </authorList>
    </citation>
    <scope>IDENTIFICATION</scope>
</reference>
<proteinExistence type="predicted"/>
<keyword evidence="3" id="KW-1185">Reference proteome</keyword>
<evidence type="ECO:0000313" key="4">
    <source>
        <dbReference type="WBParaSite" id="SBAD_0000317001-mRNA-1"/>
    </source>
</evidence>
<name>A0A183IHD1_9BILA</name>
<dbReference type="Proteomes" id="UP000270296">
    <property type="component" value="Unassembled WGS sequence"/>
</dbReference>
<accession>A0A183IHD1</accession>
<evidence type="ECO:0000313" key="2">
    <source>
        <dbReference type="EMBL" id="VDO99751.1"/>
    </source>
</evidence>